<evidence type="ECO:0000256" key="1">
    <source>
        <dbReference type="SAM" id="MobiDB-lite"/>
    </source>
</evidence>
<evidence type="ECO:0000313" key="2">
    <source>
        <dbReference type="EMBL" id="KAJ8399566.1"/>
    </source>
</evidence>
<comment type="caution">
    <text evidence="2">The sequence shown here is derived from an EMBL/GenBank/DDBJ whole genome shotgun (WGS) entry which is preliminary data.</text>
</comment>
<protein>
    <submittedName>
        <fullName evidence="2">Uncharacterized protein</fullName>
    </submittedName>
</protein>
<evidence type="ECO:0000313" key="3">
    <source>
        <dbReference type="Proteomes" id="UP001221898"/>
    </source>
</evidence>
<name>A0AAD7WJQ4_9TELE</name>
<gene>
    <name evidence="2" type="ORF">AAFF_G00409770</name>
</gene>
<dbReference type="AlphaFoldDB" id="A0AAD7WJQ4"/>
<reference evidence="2" key="1">
    <citation type="journal article" date="2023" name="Science">
        <title>Genome structures resolve the early diversification of teleost fishes.</title>
        <authorList>
            <person name="Parey E."/>
            <person name="Louis A."/>
            <person name="Montfort J."/>
            <person name="Bouchez O."/>
            <person name="Roques C."/>
            <person name="Iampietro C."/>
            <person name="Lluch J."/>
            <person name="Castinel A."/>
            <person name="Donnadieu C."/>
            <person name="Desvignes T."/>
            <person name="Floi Bucao C."/>
            <person name="Jouanno E."/>
            <person name="Wen M."/>
            <person name="Mejri S."/>
            <person name="Dirks R."/>
            <person name="Jansen H."/>
            <person name="Henkel C."/>
            <person name="Chen W.J."/>
            <person name="Zahm M."/>
            <person name="Cabau C."/>
            <person name="Klopp C."/>
            <person name="Thompson A.W."/>
            <person name="Robinson-Rechavi M."/>
            <person name="Braasch I."/>
            <person name="Lecointre G."/>
            <person name="Bobe J."/>
            <person name="Postlethwait J.H."/>
            <person name="Berthelot C."/>
            <person name="Roest Crollius H."/>
            <person name="Guiguen Y."/>
        </authorList>
    </citation>
    <scope>NUCLEOTIDE SEQUENCE</scope>
    <source>
        <strain evidence="2">NC1722</strain>
    </source>
</reference>
<organism evidence="2 3">
    <name type="scientific">Aldrovandia affinis</name>
    <dbReference type="NCBI Taxonomy" id="143900"/>
    <lineage>
        <taxon>Eukaryota</taxon>
        <taxon>Metazoa</taxon>
        <taxon>Chordata</taxon>
        <taxon>Craniata</taxon>
        <taxon>Vertebrata</taxon>
        <taxon>Euteleostomi</taxon>
        <taxon>Actinopterygii</taxon>
        <taxon>Neopterygii</taxon>
        <taxon>Teleostei</taxon>
        <taxon>Notacanthiformes</taxon>
        <taxon>Halosauridae</taxon>
        <taxon>Aldrovandia</taxon>
    </lineage>
</organism>
<keyword evidence="3" id="KW-1185">Reference proteome</keyword>
<sequence>MKTLKEDIPQKAKNRLVSETGILKTSWSSGNQVAITPRIKSYRIRIPPSPWKSALLGRNTLELDAKSDSSEQNDSLALSPAVMKSPGAQL</sequence>
<dbReference type="Proteomes" id="UP001221898">
    <property type="component" value="Unassembled WGS sequence"/>
</dbReference>
<accession>A0AAD7WJQ4</accession>
<proteinExistence type="predicted"/>
<feature type="region of interest" description="Disordered" evidence="1">
    <location>
        <begin position="65"/>
        <end position="90"/>
    </location>
</feature>
<dbReference type="EMBL" id="JAINUG010000082">
    <property type="protein sequence ID" value="KAJ8399566.1"/>
    <property type="molecule type" value="Genomic_DNA"/>
</dbReference>